<reference evidence="2" key="1">
    <citation type="submission" date="2019-10" db="EMBL/GenBank/DDBJ databases">
        <title>Streptomyces sp. nov., a novel actinobacterium isolated from alkaline environment.</title>
        <authorList>
            <person name="Golinska P."/>
        </authorList>
    </citation>
    <scope>NUCLEOTIDE SEQUENCE [LARGE SCALE GENOMIC DNA]</scope>
    <source>
        <strain evidence="2">DSM 42108</strain>
    </source>
</reference>
<proteinExistence type="predicted"/>
<evidence type="ECO:0000313" key="1">
    <source>
        <dbReference type="EMBL" id="MBB0228215.1"/>
    </source>
</evidence>
<dbReference type="AlphaFoldDB" id="A0A7W3XUR9"/>
<keyword evidence="2" id="KW-1185">Reference proteome</keyword>
<sequence length="74" mass="8529">MRTTPAAREEADVWLTVMVRHGHLHHVESGADGTWSVQRTPDSVPWTLHHPVFVLDYVAEILRDVRRPRGEGHR</sequence>
<dbReference type="RefSeq" id="WP_182659907.1">
    <property type="nucleotide sequence ID" value="NZ_VKHS01000013.1"/>
</dbReference>
<gene>
    <name evidence="1" type="ORF">FOE67_01480</name>
</gene>
<organism evidence="1 2">
    <name type="scientific">Streptomyces calidiresistens</name>
    <dbReference type="NCBI Taxonomy" id="1485586"/>
    <lineage>
        <taxon>Bacteria</taxon>
        <taxon>Bacillati</taxon>
        <taxon>Actinomycetota</taxon>
        <taxon>Actinomycetes</taxon>
        <taxon>Kitasatosporales</taxon>
        <taxon>Streptomycetaceae</taxon>
        <taxon>Streptomyces</taxon>
    </lineage>
</organism>
<dbReference type="EMBL" id="VKHS01000013">
    <property type="protein sequence ID" value="MBB0228215.1"/>
    <property type="molecule type" value="Genomic_DNA"/>
</dbReference>
<evidence type="ECO:0000313" key="2">
    <source>
        <dbReference type="Proteomes" id="UP000530234"/>
    </source>
</evidence>
<comment type="caution">
    <text evidence="1">The sequence shown here is derived from an EMBL/GenBank/DDBJ whole genome shotgun (WGS) entry which is preliminary data.</text>
</comment>
<name>A0A7W3XUR9_9ACTN</name>
<dbReference type="Proteomes" id="UP000530234">
    <property type="component" value="Unassembled WGS sequence"/>
</dbReference>
<accession>A0A7W3XUR9</accession>
<protein>
    <submittedName>
        <fullName evidence="1">Uncharacterized protein</fullName>
    </submittedName>
</protein>